<evidence type="ECO:0000313" key="2">
    <source>
        <dbReference type="EMBL" id="STO97877.1"/>
    </source>
</evidence>
<proteinExistence type="predicted"/>
<protein>
    <submittedName>
        <fullName evidence="2">Uncharacterized protein</fullName>
    </submittedName>
</protein>
<gene>
    <name evidence="2" type="ORF">NCTC12410_01718</name>
</gene>
<dbReference type="Proteomes" id="UP000254841">
    <property type="component" value="Unassembled WGS sequence"/>
</dbReference>
<evidence type="ECO:0000313" key="3">
    <source>
        <dbReference type="Proteomes" id="UP000254841"/>
    </source>
</evidence>
<dbReference type="EMBL" id="UGHV01000001">
    <property type="protein sequence ID" value="STO97877.1"/>
    <property type="molecule type" value="Genomic_DNA"/>
</dbReference>
<reference evidence="2 3" key="1">
    <citation type="submission" date="2018-06" db="EMBL/GenBank/DDBJ databases">
        <authorList>
            <consortium name="Pathogen Informatics"/>
            <person name="Doyle S."/>
        </authorList>
    </citation>
    <scope>NUCLEOTIDE SEQUENCE [LARGE SCALE GENOMIC DNA]</scope>
    <source>
        <strain evidence="2 3">NCTC12410</strain>
    </source>
</reference>
<feature type="region of interest" description="Disordered" evidence="1">
    <location>
        <begin position="168"/>
        <end position="189"/>
    </location>
</feature>
<sequence>MWDLALRDKSLVDSRSNALLSSSRADLSAWQSIRKSIAALESTFSKGDSVLGEQCGSVAKITKETSLTASGVPCFVKGTNAKFANLPQFSQSSHSPTAKRSFFRKQATAVQGGGTKAGFFRTPRILEEENQAECEKSAANKKVDSSKQAHFLSLRDFALAKSWQSTPPKTQTLESTFSPQANSLSLSSRADKTTTLSSRDFRKEVVAIHNQKADSRNFFTSAKQMDCHAIATALARNDSNNSPCEKVDSRSFHNSTKIERLADSQTPQAAGFLMKKPSKRRILGFDNNTKIERLAGGRICR</sequence>
<name>A0A377J5V8_9HELI</name>
<dbReference type="AlphaFoldDB" id="A0A377J5V8"/>
<evidence type="ECO:0000256" key="1">
    <source>
        <dbReference type="SAM" id="MobiDB-lite"/>
    </source>
</evidence>
<accession>A0A377J5V8</accession>
<organism evidence="2 3">
    <name type="scientific">Helicobacter canis</name>
    <dbReference type="NCBI Taxonomy" id="29419"/>
    <lineage>
        <taxon>Bacteria</taxon>
        <taxon>Pseudomonadati</taxon>
        <taxon>Campylobacterota</taxon>
        <taxon>Epsilonproteobacteria</taxon>
        <taxon>Campylobacterales</taxon>
        <taxon>Helicobacteraceae</taxon>
        <taxon>Helicobacter</taxon>
    </lineage>
</organism>